<sequence>MAVANGTTYGYLKPNPFSANAFVCLSVVRLSASQEVRNAA</sequence>
<dbReference type="EMBL" id="FOKO01000001">
    <property type="protein sequence ID" value="SFB74366.1"/>
    <property type="molecule type" value="Genomic_DNA"/>
</dbReference>
<proteinExistence type="predicted"/>
<name>A0AA94H0D7_9ENTR</name>
<evidence type="ECO:0000313" key="2">
    <source>
        <dbReference type="Proteomes" id="UP000182314"/>
    </source>
</evidence>
<accession>A0AA94H0D7</accession>
<organism evidence="1 2">
    <name type="scientific">Kosakonia oryzae</name>
    <dbReference type="NCBI Taxonomy" id="497725"/>
    <lineage>
        <taxon>Bacteria</taxon>
        <taxon>Pseudomonadati</taxon>
        <taxon>Pseudomonadota</taxon>
        <taxon>Gammaproteobacteria</taxon>
        <taxon>Enterobacterales</taxon>
        <taxon>Enterobacteriaceae</taxon>
        <taxon>Kosakonia</taxon>
    </lineage>
</organism>
<comment type="caution">
    <text evidence="1">The sequence shown here is derived from an EMBL/GenBank/DDBJ whole genome shotgun (WGS) entry which is preliminary data.</text>
</comment>
<evidence type="ECO:0000313" key="1">
    <source>
        <dbReference type="EMBL" id="SFB74366.1"/>
    </source>
</evidence>
<gene>
    <name evidence="1" type="ORF">SAMN05216286_0618</name>
</gene>
<reference evidence="1 2" key="1">
    <citation type="submission" date="2016-10" db="EMBL/GenBank/DDBJ databases">
        <authorList>
            <person name="Varghese N."/>
            <person name="Submissions S."/>
        </authorList>
    </citation>
    <scope>NUCLEOTIDE SEQUENCE [LARGE SCALE GENOMIC DNA]</scope>
    <source>
        <strain evidence="1 2">CGMCC 1.7012</strain>
    </source>
</reference>
<dbReference type="AlphaFoldDB" id="A0AA94H0D7"/>
<dbReference type="Proteomes" id="UP000182314">
    <property type="component" value="Unassembled WGS sequence"/>
</dbReference>
<protein>
    <submittedName>
        <fullName evidence="1">Uncharacterized protein</fullName>
    </submittedName>
</protein>